<dbReference type="InterPro" id="IPR036922">
    <property type="entry name" value="Rieske_2Fe-2S_sf"/>
</dbReference>
<comment type="catalytic activity">
    <reaction evidence="15">
        <text>cholesterol + NADH + O2 + H(+) = 7-dehydrocholesterol + NAD(+) + 2 H2O</text>
        <dbReference type="Rhea" id="RHEA:51644"/>
        <dbReference type="ChEBI" id="CHEBI:15377"/>
        <dbReference type="ChEBI" id="CHEBI:15378"/>
        <dbReference type="ChEBI" id="CHEBI:15379"/>
        <dbReference type="ChEBI" id="CHEBI:16113"/>
        <dbReference type="ChEBI" id="CHEBI:17759"/>
        <dbReference type="ChEBI" id="CHEBI:57540"/>
        <dbReference type="ChEBI" id="CHEBI:57945"/>
        <dbReference type="EC" id="1.14.19.21"/>
    </reaction>
    <physiologicalReaction direction="left-to-right" evidence="15">
        <dbReference type="Rhea" id="RHEA:51645"/>
    </physiologicalReaction>
</comment>
<gene>
    <name evidence="19" type="ORF">FCC1311_101422</name>
</gene>
<dbReference type="InParanoid" id="A0A2R5GUB5"/>
<keyword evidence="8" id="KW-0560">Oxidoreductase</keyword>
<dbReference type="OrthoDB" id="193736at2759"/>
<evidence type="ECO:0000256" key="3">
    <source>
        <dbReference type="ARBA" id="ARBA00004972"/>
    </source>
</evidence>
<dbReference type="EC" id="1.14.19.21" evidence="14"/>
<dbReference type="GO" id="GO:0005737">
    <property type="term" value="C:cytoplasm"/>
    <property type="evidence" value="ECO:0007669"/>
    <property type="project" value="TreeGrafter"/>
</dbReference>
<evidence type="ECO:0000256" key="16">
    <source>
        <dbReference type="ARBA" id="ARBA00049548"/>
    </source>
</evidence>
<dbReference type="InterPro" id="IPR050584">
    <property type="entry name" value="Cholesterol_7-desaturase"/>
</dbReference>
<comment type="catalytic activity">
    <reaction evidence="16">
        <text>cholesterol + NADPH + O2 + H(+) = 7-dehydrocholesterol + NADP(+) + 2 H2O</text>
        <dbReference type="Rhea" id="RHEA:45024"/>
        <dbReference type="ChEBI" id="CHEBI:15377"/>
        <dbReference type="ChEBI" id="CHEBI:15378"/>
        <dbReference type="ChEBI" id="CHEBI:15379"/>
        <dbReference type="ChEBI" id="CHEBI:16113"/>
        <dbReference type="ChEBI" id="CHEBI:17759"/>
        <dbReference type="ChEBI" id="CHEBI:57783"/>
        <dbReference type="ChEBI" id="CHEBI:58349"/>
        <dbReference type="EC" id="1.14.19.21"/>
    </reaction>
    <physiologicalReaction direction="left-to-right" evidence="16">
        <dbReference type="Rhea" id="RHEA:45025"/>
    </physiologicalReaction>
</comment>
<dbReference type="Gene3D" id="2.102.10.10">
    <property type="entry name" value="Rieske [2Fe-2S] iron-sulphur domain"/>
    <property type="match status" value="1"/>
</dbReference>
<keyword evidence="4 17" id="KW-0812">Transmembrane</keyword>
<proteinExistence type="inferred from homology"/>
<evidence type="ECO:0000256" key="9">
    <source>
        <dbReference type="ARBA" id="ARBA00023004"/>
    </source>
</evidence>
<dbReference type="GO" id="GO:0008203">
    <property type="term" value="P:cholesterol metabolic process"/>
    <property type="evidence" value="ECO:0007669"/>
    <property type="project" value="InterPro"/>
</dbReference>
<dbReference type="PANTHER" id="PTHR21266:SF32">
    <property type="entry name" value="CHOLESTEROL 7-DESATURASE NVD"/>
    <property type="match status" value="1"/>
</dbReference>
<evidence type="ECO:0000256" key="12">
    <source>
        <dbReference type="ARBA" id="ARBA00025712"/>
    </source>
</evidence>
<evidence type="ECO:0000313" key="19">
    <source>
        <dbReference type="EMBL" id="GBG33919.1"/>
    </source>
</evidence>
<evidence type="ECO:0000256" key="8">
    <source>
        <dbReference type="ARBA" id="ARBA00023002"/>
    </source>
</evidence>
<dbReference type="UniPathway" id="UPA01020"/>
<keyword evidence="7 17" id="KW-1133">Transmembrane helix</keyword>
<evidence type="ECO:0000256" key="5">
    <source>
        <dbReference type="ARBA" id="ARBA00022714"/>
    </source>
</evidence>
<dbReference type="GO" id="GO:0051537">
    <property type="term" value="F:2 iron, 2 sulfur cluster binding"/>
    <property type="evidence" value="ECO:0007669"/>
    <property type="project" value="UniProtKB-KW"/>
</dbReference>
<dbReference type="Gene3D" id="3.90.380.10">
    <property type="entry name" value="Naphthalene 1,2-dioxygenase Alpha Subunit, Chain A, domain 1"/>
    <property type="match status" value="1"/>
</dbReference>
<dbReference type="GO" id="GO:0170056">
    <property type="term" value="F:cholesterol 7-desaturase [NAD(P)H] activity"/>
    <property type="evidence" value="ECO:0007669"/>
    <property type="project" value="UniProtKB-EC"/>
</dbReference>
<evidence type="ECO:0000256" key="4">
    <source>
        <dbReference type="ARBA" id="ARBA00022692"/>
    </source>
</evidence>
<dbReference type="InterPro" id="IPR017941">
    <property type="entry name" value="Rieske_2Fe-2S"/>
</dbReference>
<organism evidence="19 20">
    <name type="scientific">Hondaea fermentalgiana</name>
    <dbReference type="NCBI Taxonomy" id="2315210"/>
    <lineage>
        <taxon>Eukaryota</taxon>
        <taxon>Sar</taxon>
        <taxon>Stramenopiles</taxon>
        <taxon>Bigyra</taxon>
        <taxon>Labyrinthulomycetes</taxon>
        <taxon>Thraustochytrida</taxon>
        <taxon>Thraustochytriidae</taxon>
        <taxon>Hondaea</taxon>
    </lineage>
</organism>
<dbReference type="Proteomes" id="UP000241890">
    <property type="component" value="Unassembled WGS sequence"/>
</dbReference>
<comment type="pathway">
    <text evidence="12">Steroid hormone biosynthesis; dafachronic acid biosynthesis.</text>
</comment>
<dbReference type="AlphaFoldDB" id="A0A2R5GUB5"/>
<dbReference type="Pfam" id="PF19298">
    <property type="entry name" value="KshA_C"/>
    <property type="match status" value="1"/>
</dbReference>
<evidence type="ECO:0000256" key="1">
    <source>
        <dbReference type="ARBA" id="ARBA00001962"/>
    </source>
</evidence>
<feature type="domain" description="Rieske" evidence="18">
    <location>
        <begin position="72"/>
        <end position="175"/>
    </location>
</feature>
<dbReference type="InterPro" id="IPR045605">
    <property type="entry name" value="KshA-like_C"/>
</dbReference>
<dbReference type="PROSITE" id="PS51296">
    <property type="entry name" value="RIESKE"/>
    <property type="match status" value="1"/>
</dbReference>
<keyword evidence="20" id="KW-1185">Reference proteome</keyword>
<keyword evidence="11 17" id="KW-0472">Membrane</keyword>
<evidence type="ECO:0000256" key="2">
    <source>
        <dbReference type="ARBA" id="ARBA00004370"/>
    </source>
</evidence>
<evidence type="ECO:0000256" key="10">
    <source>
        <dbReference type="ARBA" id="ARBA00023014"/>
    </source>
</evidence>
<keyword evidence="10" id="KW-0411">Iron-sulfur</keyword>
<reference evidence="19 20" key="1">
    <citation type="submission" date="2017-12" db="EMBL/GenBank/DDBJ databases">
        <title>Sequencing, de novo assembly and annotation of complete genome of a new Thraustochytrid species, strain FCC1311.</title>
        <authorList>
            <person name="Sedici K."/>
            <person name="Godart F."/>
            <person name="Aiese Cigliano R."/>
            <person name="Sanseverino W."/>
            <person name="Barakat M."/>
            <person name="Ortet P."/>
            <person name="Marechal E."/>
            <person name="Cagnac O."/>
            <person name="Amato A."/>
        </authorList>
    </citation>
    <scope>NUCLEOTIDE SEQUENCE [LARGE SCALE GENOMIC DNA]</scope>
</reference>
<dbReference type="PANTHER" id="PTHR21266">
    <property type="entry name" value="IRON-SULFUR DOMAIN CONTAINING PROTEIN"/>
    <property type="match status" value="1"/>
</dbReference>
<comment type="cofactor">
    <cofactor evidence="1">
        <name>Fe cation</name>
        <dbReference type="ChEBI" id="CHEBI:24875"/>
    </cofactor>
</comment>
<evidence type="ECO:0000256" key="13">
    <source>
        <dbReference type="ARBA" id="ARBA00025729"/>
    </source>
</evidence>
<comment type="caution">
    <text evidence="19">The sequence shown here is derived from an EMBL/GenBank/DDBJ whole genome shotgun (WGS) entry which is preliminary data.</text>
</comment>
<dbReference type="GO" id="GO:0046872">
    <property type="term" value="F:metal ion binding"/>
    <property type="evidence" value="ECO:0007669"/>
    <property type="project" value="UniProtKB-KW"/>
</dbReference>
<protein>
    <recommendedName>
        <fullName evidence="14">cholesterol 7-desaturase</fullName>
        <ecNumber evidence="14">1.14.19.21</ecNumber>
    </recommendedName>
</protein>
<dbReference type="EMBL" id="BEYU01000173">
    <property type="protein sequence ID" value="GBG33919.1"/>
    <property type="molecule type" value="Genomic_DNA"/>
</dbReference>
<keyword evidence="6" id="KW-0479">Metal-binding</keyword>
<evidence type="ECO:0000256" key="7">
    <source>
        <dbReference type="ARBA" id="ARBA00022989"/>
    </source>
</evidence>
<comment type="pathway">
    <text evidence="3">Hormone biosynthesis.</text>
</comment>
<evidence type="ECO:0000256" key="17">
    <source>
        <dbReference type="SAM" id="Phobius"/>
    </source>
</evidence>
<evidence type="ECO:0000256" key="14">
    <source>
        <dbReference type="ARBA" id="ARBA00026095"/>
    </source>
</evidence>
<name>A0A2R5GUB5_9STRA</name>
<evidence type="ECO:0000256" key="11">
    <source>
        <dbReference type="ARBA" id="ARBA00023136"/>
    </source>
</evidence>
<evidence type="ECO:0000256" key="6">
    <source>
        <dbReference type="ARBA" id="ARBA00022723"/>
    </source>
</evidence>
<dbReference type="SUPFAM" id="SSF50022">
    <property type="entry name" value="ISP domain"/>
    <property type="match status" value="1"/>
</dbReference>
<evidence type="ECO:0000256" key="15">
    <source>
        <dbReference type="ARBA" id="ARBA00047853"/>
    </source>
</evidence>
<sequence>MWSQGLEQATRLAGEAESWQLGLAAIVVAYAVAVVLTWPQRIKTPDYYRASNPRVAATKRKMFPPPYPNGWFRICASSDVDAGAVKSISALGREFVAFRGEDGKVGVLDAFCPHLGAHLGQGGTVKNGLLTCPFHEWAFDTNGKVQDIPYCRTAVPQRAKTRAWPVREFLGMVFIWFHAEPEFQEKPQWELEFHKDCLPGSGRYLVTERQTEFNMHTLHAKIPLWPLDSPLSPVTGDHDVKARYFEDADPEKPHVFSIVPQFILRNITANVTFEGPSVIHFKVDTIFGSMRMIKTLLPCPARPEASPPGHGPPAHHLNVQARWFADATVPRPLAYAMSILAGRALEQERHVWEHKTFRDPPCLVAGDGPYIAYKRYYVKQFYSASSRQIAQDPLDW</sequence>
<dbReference type="Pfam" id="PF00355">
    <property type="entry name" value="Rieske"/>
    <property type="match status" value="1"/>
</dbReference>
<keyword evidence="9" id="KW-0408">Iron</keyword>
<accession>A0A2R5GUB5</accession>
<evidence type="ECO:0000313" key="20">
    <source>
        <dbReference type="Proteomes" id="UP000241890"/>
    </source>
</evidence>
<keyword evidence="5" id="KW-0001">2Fe-2S</keyword>
<comment type="subcellular location">
    <subcellularLocation>
        <location evidence="2">Membrane</location>
    </subcellularLocation>
</comment>
<feature type="transmembrane region" description="Helical" evidence="17">
    <location>
        <begin position="20"/>
        <end position="39"/>
    </location>
</feature>
<dbReference type="GO" id="GO:0016020">
    <property type="term" value="C:membrane"/>
    <property type="evidence" value="ECO:0007669"/>
    <property type="project" value="UniProtKB-SubCell"/>
</dbReference>
<dbReference type="CDD" id="cd03469">
    <property type="entry name" value="Rieske_RO_Alpha_N"/>
    <property type="match status" value="1"/>
</dbReference>
<comment type="similarity">
    <text evidence="13">Belongs to the cholesterol 7-desaturase family.</text>
</comment>
<evidence type="ECO:0000259" key="18">
    <source>
        <dbReference type="PROSITE" id="PS51296"/>
    </source>
</evidence>